<dbReference type="EMBL" id="VIEB01001060">
    <property type="protein sequence ID" value="TQD76007.1"/>
    <property type="molecule type" value="Genomic_DNA"/>
</dbReference>
<keyword evidence="3" id="KW-1185">Reference proteome</keyword>
<accession>A0A540KP94</accession>
<evidence type="ECO:0000313" key="2">
    <source>
        <dbReference type="EMBL" id="TQD76007.1"/>
    </source>
</evidence>
<sequence>MSSHHPRQRNTSGKLPQFSGEGPVCLHAISCQLRPRPSLFLVRLLVAIPSPLVRMALRQRSIWEWTPS</sequence>
<dbReference type="AlphaFoldDB" id="A0A540KP94"/>
<protein>
    <submittedName>
        <fullName evidence="2">Uncharacterized protein</fullName>
    </submittedName>
</protein>
<gene>
    <name evidence="2" type="ORF">C1H46_038460</name>
</gene>
<organism evidence="2 3">
    <name type="scientific">Malus baccata</name>
    <name type="common">Siberian crab apple</name>
    <name type="synonym">Pyrus baccata</name>
    <dbReference type="NCBI Taxonomy" id="106549"/>
    <lineage>
        <taxon>Eukaryota</taxon>
        <taxon>Viridiplantae</taxon>
        <taxon>Streptophyta</taxon>
        <taxon>Embryophyta</taxon>
        <taxon>Tracheophyta</taxon>
        <taxon>Spermatophyta</taxon>
        <taxon>Magnoliopsida</taxon>
        <taxon>eudicotyledons</taxon>
        <taxon>Gunneridae</taxon>
        <taxon>Pentapetalae</taxon>
        <taxon>rosids</taxon>
        <taxon>fabids</taxon>
        <taxon>Rosales</taxon>
        <taxon>Rosaceae</taxon>
        <taxon>Amygdaloideae</taxon>
        <taxon>Maleae</taxon>
        <taxon>Malus</taxon>
    </lineage>
</organism>
<dbReference type="Proteomes" id="UP000315295">
    <property type="component" value="Unassembled WGS sequence"/>
</dbReference>
<reference evidence="2 3" key="1">
    <citation type="journal article" date="2019" name="G3 (Bethesda)">
        <title>Sequencing of a Wild Apple (Malus baccata) Genome Unravels the Differences Between Cultivated and Wild Apple Species Regarding Disease Resistance and Cold Tolerance.</title>
        <authorList>
            <person name="Chen X."/>
        </authorList>
    </citation>
    <scope>NUCLEOTIDE SEQUENCE [LARGE SCALE GENOMIC DNA]</scope>
    <source>
        <strain evidence="3">cv. Shandingzi</strain>
        <tissue evidence="2">Leaves</tissue>
    </source>
</reference>
<proteinExistence type="predicted"/>
<name>A0A540KP94_MALBA</name>
<evidence type="ECO:0000256" key="1">
    <source>
        <dbReference type="SAM" id="MobiDB-lite"/>
    </source>
</evidence>
<comment type="caution">
    <text evidence="2">The sequence shown here is derived from an EMBL/GenBank/DDBJ whole genome shotgun (WGS) entry which is preliminary data.</text>
</comment>
<feature type="region of interest" description="Disordered" evidence="1">
    <location>
        <begin position="1"/>
        <end position="21"/>
    </location>
</feature>
<evidence type="ECO:0000313" key="3">
    <source>
        <dbReference type="Proteomes" id="UP000315295"/>
    </source>
</evidence>